<keyword evidence="1" id="KW-0812">Transmembrane</keyword>
<gene>
    <name evidence="2" type="ORF">QWZ15_22645</name>
</gene>
<keyword evidence="1" id="KW-0472">Membrane</keyword>
<dbReference type="EMBL" id="JAUFQS010000047">
    <property type="protein sequence ID" value="MDN3690637.1"/>
    <property type="molecule type" value="Genomic_DNA"/>
</dbReference>
<evidence type="ECO:0000256" key="1">
    <source>
        <dbReference type="SAM" id="Phobius"/>
    </source>
</evidence>
<reference evidence="3" key="1">
    <citation type="journal article" date="2019" name="Int. J. Syst. Evol. Microbiol.">
        <title>The Global Catalogue of Microorganisms (GCM) 10K type strain sequencing project: providing services to taxonomists for standard genome sequencing and annotation.</title>
        <authorList>
            <consortium name="The Broad Institute Genomics Platform"/>
            <consortium name="The Broad Institute Genome Sequencing Center for Infectious Disease"/>
            <person name="Wu L."/>
            <person name="Ma J."/>
        </authorList>
    </citation>
    <scope>NUCLEOTIDE SEQUENCE [LARGE SCALE GENOMIC DNA]</scope>
    <source>
        <strain evidence="3">CECT 7706</strain>
    </source>
</reference>
<comment type="caution">
    <text evidence="2">The sequence shown here is derived from an EMBL/GenBank/DDBJ whole genome shotgun (WGS) entry which is preliminary data.</text>
</comment>
<proteinExistence type="predicted"/>
<keyword evidence="1" id="KW-1133">Transmembrane helix</keyword>
<evidence type="ECO:0000313" key="3">
    <source>
        <dbReference type="Proteomes" id="UP001236663"/>
    </source>
</evidence>
<evidence type="ECO:0000313" key="2">
    <source>
        <dbReference type="EMBL" id="MDN3690637.1"/>
    </source>
</evidence>
<sequence>MTPIEPVSLGISLMAIIAFITPFVYHSKKRKRLELILRQQFFREAQEYGLQLHQYDFWRGQYAIGLDETNRTLLYANSSSPLGLVQLQIGDIKDVYLLKSSRFKGRGREREEIIDRLEIQVVLWNPETVGPRLLFFDGERHSDLLGEGPLAKKWVQIINAQLACPIKN</sequence>
<name>A0ABT8CEM2_9BACT</name>
<organism evidence="2 3">
    <name type="scientific">Cyclobacterium jeungdonense</name>
    <dbReference type="NCBI Taxonomy" id="708087"/>
    <lineage>
        <taxon>Bacteria</taxon>
        <taxon>Pseudomonadati</taxon>
        <taxon>Bacteroidota</taxon>
        <taxon>Cytophagia</taxon>
        <taxon>Cytophagales</taxon>
        <taxon>Cyclobacteriaceae</taxon>
        <taxon>Cyclobacterium</taxon>
    </lineage>
</organism>
<protein>
    <submittedName>
        <fullName evidence="2">Uncharacterized protein</fullName>
    </submittedName>
</protein>
<accession>A0ABT8CEM2</accession>
<feature type="transmembrane region" description="Helical" evidence="1">
    <location>
        <begin position="6"/>
        <end position="25"/>
    </location>
</feature>
<keyword evidence="3" id="KW-1185">Reference proteome</keyword>
<dbReference type="RefSeq" id="WP_163382890.1">
    <property type="nucleotide sequence ID" value="NZ_JAUFQS010000047.1"/>
</dbReference>
<dbReference type="Proteomes" id="UP001236663">
    <property type="component" value="Unassembled WGS sequence"/>
</dbReference>